<protein>
    <submittedName>
        <fullName evidence="1">Uncharacterized protein</fullName>
    </submittedName>
</protein>
<name>A0A7N0UG90_KALFE</name>
<proteinExistence type="predicted"/>
<dbReference type="EnsemblPlants" id="Kaladp0062s0105.1.v1.1">
    <property type="protein sequence ID" value="Kaladp0062s0105.1.v1.1"/>
    <property type="gene ID" value="Kaladp0062s0105.v1.1"/>
</dbReference>
<dbReference type="Proteomes" id="UP000594263">
    <property type="component" value="Unplaced"/>
</dbReference>
<accession>A0A7N0UG90</accession>
<keyword evidence="2" id="KW-1185">Reference proteome</keyword>
<evidence type="ECO:0000313" key="1">
    <source>
        <dbReference type="EnsemblPlants" id="Kaladp0062s0105.1.v1.1"/>
    </source>
</evidence>
<evidence type="ECO:0000313" key="2">
    <source>
        <dbReference type="Proteomes" id="UP000594263"/>
    </source>
</evidence>
<reference evidence="1" key="1">
    <citation type="submission" date="2021-01" db="UniProtKB">
        <authorList>
            <consortium name="EnsemblPlants"/>
        </authorList>
    </citation>
    <scope>IDENTIFICATION</scope>
</reference>
<sequence length="77" mass="8582">MFNTQWLFEHSALVLPSSTLVCSPEPPPELFPSKLDYKVEADGESKYRGFLIPTAKWEAYEESFGAGKTVGSSCCKF</sequence>
<organism evidence="1 2">
    <name type="scientific">Kalanchoe fedtschenkoi</name>
    <name type="common">Lavender scallops</name>
    <name type="synonym">South American air plant</name>
    <dbReference type="NCBI Taxonomy" id="63787"/>
    <lineage>
        <taxon>Eukaryota</taxon>
        <taxon>Viridiplantae</taxon>
        <taxon>Streptophyta</taxon>
        <taxon>Embryophyta</taxon>
        <taxon>Tracheophyta</taxon>
        <taxon>Spermatophyta</taxon>
        <taxon>Magnoliopsida</taxon>
        <taxon>eudicotyledons</taxon>
        <taxon>Gunneridae</taxon>
        <taxon>Pentapetalae</taxon>
        <taxon>Saxifragales</taxon>
        <taxon>Crassulaceae</taxon>
        <taxon>Kalanchoe</taxon>
    </lineage>
</organism>
<dbReference type="Gramene" id="Kaladp0062s0105.1.v1.1">
    <property type="protein sequence ID" value="Kaladp0062s0105.1.v1.1"/>
    <property type="gene ID" value="Kaladp0062s0105.v1.1"/>
</dbReference>
<dbReference type="AlphaFoldDB" id="A0A7N0UG90"/>